<organism evidence="8 9">
    <name type="scientific">Granulibacter bethesdensis</name>
    <dbReference type="NCBI Taxonomy" id="364410"/>
    <lineage>
        <taxon>Bacteria</taxon>
        <taxon>Pseudomonadati</taxon>
        <taxon>Pseudomonadota</taxon>
        <taxon>Alphaproteobacteria</taxon>
        <taxon>Acetobacterales</taxon>
        <taxon>Acetobacteraceae</taxon>
        <taxon>Granulibacter</taxon>
    </lineage>
</organism>
<dbReference type="PANTHER" id="PTHR43085:SF49">
    <property type="entry name" value="5-DEHYDRO-2-DEOXYGLUCONOKINASE"/>
    <property type="match status" value="1"/>
</dbReference>
<feature type="domain" description="DUF2090" evidence="7">
    <location>
        <begin position="332"/>
        <end position="637"/>
    </location>
</feature>
<dbReference type="InterPro" id="IPR023314">
    <property type="entry name" value="Myo_inos_IolC-like_sf"/>
</dbReference>
<protein>
    <submittedName>
        <fullName evidence="8">5-dehydro-2-deoxygluconokinase</fullName>
        <ecNumber evidence="8">2.7.1.92</ecNumber>
    </submittedName>
</protein>
<dbReference type="NCBIfam" id="TIGR04382">
    <property type="entry name" value="myo_inos_iolC_N"/>
    <property type="match status" value="1"/>
</dbReference>
<gene>
    <name evidence="8" type="ORF">GbCGDNIH3_7120</name>
</gene>
<dbReference type="InterPro" id="IPR050306">
    <property type="entry name" value="PfkB_Carbo_kinase"/>
</dbReference>
<dbReference type="InterPro" id="IPR013785">
    <property type="entry name" value="Aldolase_TIM"/>
</dbReference>
<evidence type="ECO:0000256" key="4">
    <source>
        <dbReference type="ARBA" id="ARBA00022777"/>
    </source>
</evidence>
<dbReference type="KEGG" id="gbc:GbCGDNIH3_7120"/>
<dbReference type="InterPro" id="IPR002173">
    <property type="entry name" value="Carboh/pur_kinase_PfkB_CS"/>
</dbReference>
<dbReference type="Pfam" id="PF00294">
    <property type="entry name" value="PfkB"/>
    <property type="match status" value="1"/>
</dbReference>
<feature type="domain" description="Carbohydrate kinase PfkB" evidence="6">
    <location>
        <begin position="14"/>
        <end position="328"/>
    </location>
</feature>
<reference evidence="9" key="1">
    <citation type="submission" date="2012-06" db="EMBL/GenBank/DDBJ databases">
        <title>Genome analysis of multiple Granulibacter bethesdensis isolates demonstrates substantial genome diversity.</title>
        <authorList>
            <person name="Greenberg D.E."/>
            <person name="Porcella S.F."/>
            <person name="Zarember K."/>
            <person name="Zelazny A.M."/>
            <person name="Bruno D."/>
            <person name="Martens C."/>
            <person name="Barbian K.D."/>
            <person name="Jaske E."/>
            <person name="Holland S.M."/>
        </authorList>
    </citation>
    <scope>NUCLEOTIDE SEQUENCE [LARGE SCALE GENOMIC DNA]</scope>
    <source>
        <strain evidence="9">CGDNIH3</strain>
    </source>
</reference>
<comment type="similarity">
    <text evidence="1">Belongs to the carbohydrate kinase PfkB family.</text>
</comment>
<keyword evidence="5" id="KW-0067">ATP-binding</keyword>
<evidence type="ECO:0000256" key="1">
    <source>
        <dbReference type="ARBA" id="ARBA00010688"/>
    </source>
</evidence>
<evidence type="ECO:0000313" key="8">
    <source>
        <dbReference type="EMBL" id="AHJ62916.1"/>
    </source>
</evidence>
<proteinExistence type="inferred from homology"/>
<evidence type="ECO:0000256" key="2">
    <source>
        <dbReference type="ARBA" id="ARBA00022679"/>
    </source>
</evidence>
<evidence type="ECO:0000256" key="5">
    <source>
        <dbReference type="ARBA" id="ARBA00022840"/>
    </source>
</evidence>
<dbReference type="AlphaFoldDB" id="A0AAN0RDJ4"/>
<dbReference type="Gene3D" id="2.20.150.10">
    <property type="entry name" value="putative 5-dehydro-2- deoxygluconokinase"/>
    <property type="match status" value="1"/>
</dbReference>
<dbReference type="RefSeq" id="WP_025286553.1">
    <property type="nucleotide sequence ID" value="NZ_CP003181.2"/>
</dbReference>
<dbReference type="GO" id="GO:0005524">
    <property type="term" value="F:ATP binding"/>
    <property type="evidence" value="ECO:0007669"/>
    <property type="project" value="UniProtKB-KW"/>
</dbReference>
<dbReference type="GO" id="GO:0047590">
    <property type="term" value="F:5-dehydro-2-deoxygluconokinase activity"/>
    <property type="evidence" value="ECO:0007669"/>
    <property type="project" value="UniProtKB-EC"/>
</dbReference>
<name>A0AAN0RDJ4_9PROT</name>
<dbReference type="Pfam" id="PF09863">
    <property type="entry name" value="DUF2090"/>
    <property type="match status" value="1"/>
</dbReference>
<dbReference type="EMBL" id="CP003181">
    <property type="protein sequence ID" value="AHJ62916.1"/>
    <property type="molecule type" value="Genomic_DNA"/>
</dbReference>
<dbReference type="Gene3D" id="3.20.20.70">
    <property type="entry name" value="Aldolase class I"/>
    <property type="match status" value="1"/>
</dbReference>
<dbReference type="Proteomes" id="UP000019438">
    <property type="component" value="Chromosome"/>
</dbReference>
<sequence>MVNSSAGSDETKLDVITIGRAGVDLYGDQIGGRLEDMGSFAKYVGGSPTNTAIGVARLGLNAALLTRVGNDHMGRFIIEELDREGVDTRGVRIDPERLTALAILGIRDQETFPLIFYRENCADMGLVTDDIDVDFVQSARAVLVNGTHLSRPDVFATCWKAIEIIKAAGGRVIFDIDYRPVLWGLTSKDMGENRFVAAAEVTHELQKILPMCDLIVGTEEEIHILGGSTDTMTSLRAIRARSDALLVCKRGPEGCVAFAGQIPDSLDGGIVGRGFPIEVLNVLGAGDAFMAGFLRGWLQDRPVATCCEYGNACGALVVSRHGCAPAMPSWEELQIFLQGQDWPYRLRDSAYLEHVHWATNRTRDYSELIALAMDHRSQFEDLVAELGTGVDRVPAFKSLALHAVERVADGDLCFGLLLDGRFGARALEQAADLPYWIGRPIEKPGSRPLVFEGSPDVGVTLREWPLHHVVKCLVFYHPDDPKQLRTQQDQQLLRLFDACRATRHELLLEIIASRHGTIDHTTVSRVIEHVYDLGIYPDWWKLEPTEDPVAWENISAAINRRDPFCRGVVLLGLSAPEEELIASFCAAAAFDIVKGFAVGRTIFHGVAAQWLAGDYDDEQAIAALTANFRTLVDAWRIARSGCKTEVV</sequence>
<dbReference type="CDD" id="cd01166">
    <property type="entry name" value="KdgK"/>
    <property type="match status" value="1"/>
</dbReference>
<evidence type="ECO:0000259" key="7">
    <source>
        <dbReference type="Pfam" id="PF09863"/>
    </source>
</evidence>
<dbReference type="InterPro" id="IPR018659">
    <property type="entry name" value="DUF2090"/>
</dbReference>
<dbReference type="InterPro" id="IPR011611">
    <property type="entry name" value="PfkB_dom"/>
</dbReference>
<dbReference type="EC" id="2.7.1.92" evidence="8"/>
<evidence type="ECO:0000256" key="3">
    <source>
        <dbReference type="ARBA" id="ARBA00022741"/>
    </source>
</evidence>
<dbReference type="PROSITE" id="PS00584">
    <property type="entry name" value="PFKB_KINASES_2"/>
    <property type="match status" value="1"/>
</dbReference>
<dbReference type="Gene3D" id="3.40.1190.20">
    <property type="match status" value="1"/>
</dbReference>
<keyword evidence="3" id="KW-0547">Nucleotide-binding</keyword>
<keyword evidence="4" id="KW-0418">Kinase</keyword>
<evidence type="ECO:0000313" key="9">
    <source>
        <dbReference type="Proteomes" id="UP000019438"/>
    </source>
</evidence>
<dbReference type="InterPro" id="IPR029056">
    <property type="entry name" value="Ribokinase-like"/>
</dbReference>
<dbReference type="PROSITE" id="PS00583">
    <property type="entry name" value="PFKB_KINASES_1"/>
    <property type="match status" value="1"/>
</dbReference>
<accession>A0AAN0RDJ4</accession>
<dbReference type="SUPFAM" id="SSF53613">
    <property type="entry name" value="Ribokinase-like"/>
    <property type="match status" value="1"/>
</dbReference>
<dbReference type="InterPro" id="IPR030830">
    <property type="entry name" value="Myo_inos_IolC"/>
</dbReference>
<evidence type="ECO:0000259" key="6">
    <source>
        <dbReference type="Pfam" id="PF00294"/>
    </source>
</evidence>
<dbReference type="PANTHER" id="PTHR43085">
    <property type="entry name" value="HEXOKINASE FAMILY MEMBER"/>
    <property type="match status" value="1"/>
</dbReference>
<keyword evidence="2 8" id="KW-0808">Transferase</keyword>